<evidence type="ECO:0000313" key="2">
    <source>
        <dbReference type="EMBL" id="AHF25148.1"/>
    </source>
</evidence>
<dbReference type="EMBL" id="KC246821">
    <property type="protein sequence ID" value="AHF25148.1"/>
    <property type="molecule type" value="Genomic_DNA"/>
</dbReference>
<dbReference type="AlphaFoldDB" id="W0FJV3"/>
<feature type="region of interest" description="Disordered" evidence="1">
    <location>
        <begin position="87"/>
        <end position="129"/>
    </location>
</feature>
<reference evidence="2" key="1">
    <citation type="journal article" date="2013" name="PLoS ONE">
        <title>Metagenomic insights into the carbohydrate-active enzymes carried by the microorganisms adhering to solid digesta in the rumen of cows.</title>
        <authorList>
            <person name="Wang L."/>
            <person name="Hatem A."/>
            <person name="Catalyurek U.V."/>
            <person name="Morrison M."/>
            <person name="Yu Z."/>
        </authorList>
    </citation>
    <scope>NUCLEOTIDE SEQUENCE</scope>
</reference>
<name>W0FJV3_9BACT</name>
<accession>W0FJV3</accession>
<evidence type="ECO:0000256" key="1">
    <source>
        <dbReference type="SAM" id="MobiDB-lite"/>
    </source>
</evidence>
<sequence length="249" mass="26458">MQQRELEDAEGACRMQQRGLEDAEGACRIPRRDAWEYFLVQDMKLRDGDCYVALAVGDGPIQVKGLFDSSNGHVYACKDGEDPRVSTSAAAAAAAPAPVPAPTPAPTAHTAGDQASPAPTVRTADDTTWPAPVPTVRTFPTAHSADDPAAPAPAVRIVGDLDGETGQVTVLQPDGSYRRYSRWDRINQGSPAQPDAILRTLPQCGCGGSIGMPKLFDSFAEMSAYFFCTFYLGGMEHVTKGPDPSPTFG</sequence>
<protein>
    <submittedName>
        <fullName evidence="2">Uncharacterized protein</fullName>
    </submittedName>
</protein>
<organism evidence="2">
    <name type="scientific">uncultured bacterium Contig1772</name>
    <dbReference type="NCBI Taxonomy" id="1393512"/>
    <lineage>
        <taxon>Bacteria</taxon>
        <taxon>environmental samples</taxon>
    </lineage>
</organism>
<proteinExistence type="predicted"/>